<accession>A0A9P4RAY4</accession>
<keyword evidence="7" id="KW-0479">Metal-binding</keyword>
<comment type="caution">
    <text evidence="10">The sequence shown here is derived from an EMBL/GenBank/DDBJ whole genome shotgun (WGS) entry which is preliminary data.</text>
</comment>
<evidence type="ECO:0000313" key="11">
    <source>
        <dbReference type="Proteomes" id="UP000799444"/>
    </source>
</evidence>
<comment type="cofactor">
    <cofactor evidence="8">
        <name>Zn(2+)</name>
        <dbReference type="ChEBI" id="CHEBI:29105"/>
    </cofactor>
</comment>
<dbReference type="Pfam" id="PF05875">
    <property type="entry name" value="Ceramidase"/>
    <property type="match status" value="1"/>
</dbReference>
<feature type="transmembrane region" description="Helical" evidence="9">
    <location>
        <begin position="68"/>
        <end position="91"/>
    </location>
</feature>
<sequence>MVFWNWPYGEPPGSGVWGTPTSNHNFCEEDYIITPYIGEFINTLTNITYVIYGTRGLIRVQPRKDGGLFSTLAFPYWGLIGVGVLSGWYHATLNYHSQMGDDLSMLLASGSILQQVLTFNRPPGERIRTTLMILFVNIAVSVYHCWADEIIMHEILFAIMVFMTGRNVRRLIHERIKTKEARNRLFKLANIGSASGVFGYGLWSIDYHLCSYVTQAKRSIGLPWGFILELHGWWHIFTGIGAYIGMSVAEYLVTMEEGQTGRIEEGFAWPCHAVLRDLEDSEVSKKSK</sequence>
<evidence type="ECO:0000256" key="1">
    <source>
        <dbReference type="ARBA" id="ARBA00004141"/>
    </source>
</evidence>
<dbReference type="PANTHER" id="PTHR46187">
    <property type="entry name" value="ALKALINE CERAMIDASE 3"/>
    <property type="match status" value="1"/>
</dbReference>
<keyword evidence="7" id="KW-0106">Calcium</keyword>
<dbReference type="GO" id="GO:0046513">
    <property type="term" value="P:ceramide biosynthetic process"/>
    <property type="evidence" value="ECO:0007669"/>
    <property type="project" value="TreeGrafter"/>
</dbReference>
<keyword evidence="3 9" id="KW-0812">Transmembrane</keyword>
<evidence type="ECO:0000256" key="5">
    <source>
        <dbReference type="ARBA" id="ARBA00022989"/>
    </source>
</evidence>
<keyword evidence="8" id="KW-0862">Zinc</keyword>
<reference evidence="10" key="1">
    <citation type="journal article" date="2020" name="Stud. Mycol.">
        <title>101 Dothideomycetes genomes: a test case for predicting lifestyles and emergence of pathogens.</title>
        <authorList>
            <person name="Haridas S."/>
            <person name="Albert R."/>
            <person name="Binder M."/>
            <person name="Bloem J."/>
            <person name="Labutti K."/>
            <person name="Salamov A."/>
            <person name="Andreopoulos B."/>
            <person name="Baker S."/>
            <person name="Barry K."/>
            <person name="Bills G."/>
            <person name="Bluhm B."/>
            <person name="Cannon C."/>
            <person name="Castanera R."/>
            <person name="Culley D."/>
            <person name="Daum C."/>
            <person name="Ezra D."/>
            <person name="Gonzalez J."/>
            <person name="Henrissat B."/>
            <person name="Kuo A."/>
            <person name="Liang C."/>
            <person name="Lipzen A."/>
            <person name="Lutzoni F."/>
            <person name="Magnuson J."/>
            <person name="Mondo S."/>
            <person name="Nolan M."/>
            <person name="Ohm R."/>
            <person name="Pangilinan J."/>
            <person name="Park H.-J."/>
            <person name="Ramirez L."/>
            <person name="Alfaro M."/>
            <person name="Sun H."/>
            <person name="Tritt A."/>
            <person name="Yoshinaga Y."/>
            <person name="Zwiers L.-H."/>
            <person name="Turgeon B."/>
            <person name="Goodwin S."/>
            <person name="Spatafora J."/>
            <person name="Crous P."/>
            <person name="Grigoriev I."/>
        </authorList>
    </citation>
    <scope>NUCLEOTIDE SEQUENCE</scope>
    <source>
        <strain evidence="10">CBS 125425</strain>
    </source>
</reference>
<feature type="binding site" evidence="8">
    <location>
        <position position="90"/>
    </location>
    <ligand>
        <name>Zn(2+)</name>
        <dbReference type="ChEBI" id="CHEBI:29105"/>
        <note>catalytic</note>
    </ligand>
</feature>
<dbReference type="GO" id="GO:0016811">
    <property type="term" value="F:hydrolase activity, acting on carbon-nitrogen (but not peptide) bonds, in linear amides"/>
    <property type="evidence" value="ECO:0007669"/>
    <property type="project" value="InterPro"/>
</dbReference>
<organism evidence="10 11">
    <name type="scientific">Polyplosphaeria fusca</name>
    <dbReference type="NCBI Taxonomy" id="682080"/>
    <lineage>
        <taxon>Eukaryota</taxon>
        <taxon>Fungi</taxon>
        <taxon>Dikarya</taxon>
        <taxon>Ascomycota</taxon>
        <taxon>Pezizomycotina</taxon>
        <taxon>Dothideomycetes</taxon>
        <taxon>Pleosporomycetidae</taxon>
        <taxon>Pleosporales</taxon>
        <taxon>Tetraplosphaeriaceae</taxon>
        <taxon>Polyplosphaeria</taxon>
    </lineage>
</organism>
<dbReference type="Proteomes" id="UP000799444">
    <property type="component" value="Unassembled WGS sequence"/>
</dbReference>
<dbReference type="PANTHER" id="PTHR46187:SF1">
    <property type="entry name" value="ALKALINE PHYTOCERAMIDASE"/>
    <property type="match status" value="1"/>
</dbReference>
<comment type="subcellular location">
    <subcellularLocation>
        <location evidence="1">Membrane</location>
        <topology evidence="1">Multi-pass membrane protein</topology>
    </subcellularLocation>
</comment>
<feature type="transmembrane region" description="Helical" evidence="9">
    <location>
        <begin position="188"/>
        <end position="205"/>
    </location>
</feature>
<gene>
    <name evidence="10" type="ORF">EJ04DRAFT_508450</name>
</gene>
<name>A0A9P4RAY4_9PLEO</name>
<evidence type="ECO:0000256" key="2">
    <source>
        <dbReference type="ARBA" id="ARBA00009780"/>
    </source>
</evidence>
<feature type="binding site" evidence="7">
    <location>
        <position position="39"/>
    </location>
    <ligand>
        <name>Ca(2+)</name>
        <dbReference type="ChEBI" id="CHEBI:29108"/>
    </ligand>
</feature>
<feature type="transmembrane region" description="Helical" evidence="9">
    <location>
        <begin position="232"/>
        <end position="253"/>
    </location>
</feature>
<feature type="binding site" evidence="7">
    <location>
        <position position="28"/>
    </location>
    <ligand>
        <name>Ca(2+)</name>
        <dbReference type="ChEBI" id="CHEBI:29108"/>
    </ligand>
</feature>
<keyword evidence="5 9" id="KW-1133">Transmembrane helix</keyword>
<feature type="binding site" evidence="8">
    <location>
        <position position="231"/>
    </location>
    <ligand>
        <name>Zn(2+)</name>
        <dbReference type="ChEBI" id="CHEBI:29105"/>
        <note>catalytic</note>
    </ligand>
</feature>
<dbReference type="GO" id="GO:0046514">
    <property type="term" value="P:ceramide catabolic process"/>
    <property type="evidence" value="ECO:0007669"/>
    <property type="project" value="TreeGrafter"/>
</dbReference>
<proteinExistence type="inferred from homology"/>
<evidence type="ECO:0000256" key="4">
    <source>
        <dbReference type="ARBA" id="ARBA00022801"/>
    </source>
</evidence>
<comment type="similarity">
    <text evidence="2">Belongs to the alkaline ceramidase family.</text>
</comment>
<evidence type="ECO:0000256" key="9">
    <source>
        <dbReference type="SAM" id="Phobius"/>
    </source>
</evidence>
<dbReference type="EMBL" id="ML996102">
    <property type="protein sequence ID" value="KAF2740032.1"/>
    <property type="molecule type" value="Genomic_DNA"/>
</dbReference>
<evidence type="ECO:0000256" key="8">
    <source>
        <dbReference type="PIRSR" id="PIRSR608901-2"/>
    </source>
</evidence>
<dbReference type="AlphaFoldDB" id="A0A9P4RAY4"/>
<keyword evidence="11" id="KW-1185">Reference proteome</keyword>
<evidence type="ECO:0000313" key="10">
    <source>
        <dbReference type="EMBL" id="KAF2740032.1"/>
    </source>
</evidence>
<keyword evidence="6 9" id="KW-0472">Membrane</keyword>
<evidence type="ECO:0000256" key="6">
    <source>
        <dbReference type="ARBA" id="ARBA00023136"/>
    </source>
</evidence>
<dbReference type="InterPro" id="IPR008901">
    <property type="entry name" value="ACER"/>
</dbReference>
<dbReference type="GO" id="GO:0005789">
    <property type="term" value="C:endoplasmic reticulum membrane"/>
    <property type="evidence" value="ECO:0007669"/>
    <property type="project" value="TreeGrafter"/>
</dbReference>
<protein>
    <submittedName>
        <fullName evidence="10">Alkaline ceramidase-like protein</fullName>
    </submittedName>
</protein>
<dbReference type="GO" id="GO:0046872">
    <property type="term" value="F:metal ion binding"/>
    <property type="evidence" value="ECO:0007669"/>
    <property type="project" value="UniProtKB-KW"/>
</dbReference>
<evidence type="ECO:0000256" key="7">
    <source>
        <dbReference type="PIRSR" id="PIRSR608901-1"/>
    </source>
</evidence>
<keyword evidence="4" id="KW-0378">Hydrolase</keyword>
<feature type="binding site" evidence="8">
    <location>
        <position position="235"/>
    </location>
    <ligand>
        <name>Zn(2+)</name>
        <dbReference type="ChEBI" id="CHEBI:29105"/>
        <note>catalytic</note>
    </ligand>
</feature>
<dbReference type="OrthoDB" id="187171at2759"/>
<evidence type="ECO:0000256" key="3">
    <source>
        <dbReference type="ARBA" id="ARBA00022692"/>
    </source>
</evidence>
<feature type="transmembrane region" description="Helical" evidence="9">
    <location>
        <begin position="150"/>
        <end position="168"/>
    </location>
</feature>